<evidence type="ECO:0000256" key="3">
    <source>
        <dbReference type="ARBA" id="ARBA00022692"/>
    </source>
</evidence>
<dbReference type="PANTHER" id="PTHR42948">
    <property type="entry name" value="TRANSPORTER"/>
    <property type="match status" value="1"/>
</dbReference>
<dbReference type="AlphaFoldDB" id="A0A1G5X0F1"/>
<keyword evidence="6" id="KW-0769">Symport</keyword>
<feature type="transmembrane region" description="Helical" evidence="7">
    <location>
        <begin position="260"/>
        <end position="284"/>
    </location>
</feature>
<comment type="similarity">
    <text evidence="6">Belongs to the sodium:neurotransmitter symporter (SNF) (TC 2.A.22) family.</text>
</comment>
<keyword evidence="4 7" id="KW-1133">Transmembrane helix</keyword>
<dbReference type="Proteomes" id="UP000198756">
    <property type="component" value="Unassembled WGS sequence"/>
</dbReference>
<feature type="transmembrane region" description="Helical" evidence="7">
    <location>
        <begin position="312"/>
        <end position="341"/>
    </location>
</feature>
<dbReference type="PANTHER" id="PTHR42948:SF1">
    <property type="entry name" value="TRANSPORTER"/>
    <property type="match status" value="1"/>
</dbReference>
<dbReference type="GO" id="GO:0016020">
    <property type="term" value="C:membrane"/>
    <property type="evidence" value="ECO:0007669"/>
    <property type="project" value="UniProtKB-SubCell"/>
</dbReference>
<evidence type="ECO:0000313" key="8">
    <source>
        <dbReference type="EMBL" id="SDA63257.1"/>
    </source>
</evidence>
<feature type="transmembrane region" description="Helical" evidence="7">
    <location>
        <begin position="391"/>
        <end position="414"/>
    </location>
</feature>
<gene>
    <name evidence="8" type="ORF">SAMN03080617_01421</name>
</gene>
<sequence>MHTQLLTLSIFMANIPDTEERGQFGSSLGFIMAAAGSAVGLGNIWRFPYLTGENGGGAFVFVYILCVLLIGLPLLFNEIALGRRSGKNPIGAIRDTGGNKLWQSAGVLCVLVCFFVFSYYSVIAGWTVGYIFTEIINIPVDFEEFVQTPMYVIPLTFVFILVTILIVLGGVSGGIEKAAKFLMPILFIIIIFIAGRSVTLEGAQAGIEYYLYPDFSKINATVVLQALGQAFFSMSVGWGLMITFGSYLQKDANIIQSGGWIAGMDTAVALLGGLMVFPALFALLPGKDPAAGPALVFDVLPKVFDAMPGGNLIGGLFFILLMVAALTSTISMLEVPVAYLIDDRKWNRKRATWTVGIGAMILSIPSALSSIEGNIFAEIHFTFLGNELTGFFGAMDFIFGTFAVIVICLMLSLYTGWGQKISDYADELTHGAPDFKGPYRAAWMFFIKWVCPIVIILLILNTIGLFGEPQVA</sequence>
<accession>A0A1G5X0F1</accession>
<dbReference type="Pfam" id="PF00209">
    <property type="entry name" value="SNF"/>
    <property type="match status" value="2"/>
</dbReference>
<evidence type="ECO:0000256" key="1">
    <source>
        <dbReference type="ARBA" id="ARBA00004141"/>
    </source>
</evidence>
<evidence type="ECO:0000256" key="7">
    <source>
        <dbReference type="SAM" id="Phobius"/>
    </source>
</evidence>
<reference evidence="9" key="1">
    <citation type="submission" date="2016-10" db="EMBL/GenBank/DDBJ databases">
        <authorList>
            <person name="Varghese N."/>
            <person name="Submissions S."/>
        </authorList>
    </citation>
    <scope>NUCLEOTIDE SEQUENCE [LARGE SCALE GENOMIC DNA]</scope>
    <source>
        <strain evidence="9">DSM 22703</strain>
    </source>
</reference>
<proteinExistence type="inferred from homology"/>
<dbReference type="EMBL" id="FMXE01000008">
    <property type="protein sequence ID" value="SDA63257.1"/>
    <property type="molecule type" value="Genomic_DNA"/>
</dbReference>
<evidence type="ECO:0000256" key="5">
    <source>
        <dbReference type="ARBA" id="ARBA00023136"/>
    </source>
</evidence>
<feature type="transmembrane region" description="Helical" evidence="7">
    <location>
        <begin position="57"/>
        <end position="80"/>
    </location>
</feature>
<dbReference type="PROSITE" id="PS00610">
    <property type="entry name" value="NA_NEUROTRAN_SYMP_1"/>
    <property type="match status" value="1"/>
</dbReference>
<dbReference type="InterPro" id="IPR000175">
    <property type="entry name" value="Na/ntran_symport"/>
</dbReference>
<feature type="transmembrane region" description="Helical" evidence="7">
    <location>
        <begin position="28"/>
        <end position="45"/>
    </location>
</feature>
<dbReference type="InterPro" id="IPR047218">
    <property type="entry name" value="YocR/YhdH-like"/>
</dbReference>
<keyword evidence="5 7" id="KW-0472">Membrane</keyword>
<dbReference type="STRING" id="279824.SAMN03080617_01421"/>
<feature type="transmembrane region" description="Helical" evidence="7">
    <location>
        <begin position="218"/>
        <end position="248"/>
    </location>
</feature>
<evidence type="ECO:0000256" key="2">
    <source>
        <dbReference type="ARBA" id="ARBA00022448"/>
    </source>
</evidence>
<feature type="transmembrane region" description="Helical" evidence="7">
    <location>
        <begin position="353"/>
        <end position="371"/>
    </location>
</feature>
<name>A0A1G5X0F1_9BACT</name>
<feature type="transmembrane region" description="Helical" evidence="7">
    <location>
        <begin position="151"/>
        <end position="169"/>
    </location>
</feature>
<dbReference type="PRINTS" id="PR00176">
    <property type="entry name" value="NANEUSMPORT"/>
</dbReference>
<keyword evidence="9" id="KW-1185">Reference proteome</keyword>
<evidence type="ECO:0000313" key="9">
    <source>
        <dbReference type="Proteomes" id="UP000198756"/>
    </source>
</evidence>
<dbReference type="GO" id="GO:0015293">
    <property type="term" value="F:symporter activity"/>
    <property type="evidence" value="ECO:0007669"/>
    <property type="project" value="UniProtKB-KW"/>
</dbReference>
<dbReference type="SUPFAM" id="SSF161070">
    <property type="entry name" value="SNF-like"/>
    <property type="match status" value="1"/>
</dbReference>
<evidence type="ECO:0000256" key="4">
    <source>
        <dbReference type="ARBA" id="ARBA00022989"/>
    </source>
</evidence>
<feature type="transmembrane region" description="Helical" evidence="7">
    <location>
        <begin position="445"/>
        <end position="466"/>
    </location>
</feature>
<feature type="transmembrane region" description="Helical" evidence="7">
    <location>
        <begin position="101"/>
        <end position="131"/>
    </location>
</feature>
<organism evidence="8 9">
    <name type="scientific">Algoriphagus alkaliphilus</name>
    <dbReference type="NCBI Taxonomy" id="279824"/>
    <lineage>
        <taxon>Bacteria</taxon>
        <taxon>Pseudomonadati</taxon>
        <taxon>Bacteroidota</taxon>
        <taxon>Cytophagia</taxon>
        <taxon>Cytophagales</taxon>
        <taxon>Cyclobacteriaceae</taxon>
        <taxon>Algoriphagus</taxon>
    </lineage>
</organism>
<dbReference type="PROSITE" id="PS50267">
    <property type="entry name" value="NA_NEUROTRAN_SYMP_3"/>
    <property type="match status" value="1"/>
</dbReference>
<comment type="subcellular location">
    <subcellularLocation>
        <location evidence="1">Membrane</location>
        <topology evidence="1">Multi-pass membrane protein</topology>
    </subcellularLocation>
</comment>
<feature type="transmembrane region" description="Helical" evidence="7">
    <location>
        <begin position="181"/>
        <end position="198"/>
    </location>
</feature>
<dbReference type="CDD" id="cd10336">
    <property type="entry name" value="SLC6sbd_Tyt1-Like"/>
    <property type="match status" value="1"/>
</dbReference>
<keyword evidence="3 6" id="KW-0812">Transmembrane</keyword>
<protein>
    <recommendedName>
        <fullName evidence="6">Transporter</fullName>
    </recommendedName>
</protein>
<dbReference type="NCBIfam" id="NF037979">
    <property type="entry name" value="Na_transp"/>
    <property type="match status" value="1"/>
</dbReference>
<keyword evidence="2 6" id="KW-0813">Transport</keyword>
<evidence type="ECO:0000256" key="6">
    <source>
        <dbReference type="RuleBase" id="RU003732"/>
    </source>
</evidence>
<dbReference type="InterPro" id="IPR037272">
    <property type="entry name" value="SNS_sf"/>
</dbReference>